<dbReference type="Gene3D" id="3.40.50.150">
    <property type="entry name" value="Vaccinia Virus protein VP39"/>
    <property type="match status" value="1"/>
</dbReference>
<keyword evidence="1 4" id="KW-0489">Methyltransferase</keyword>
<sequence length="317" mass="35213">MPFAAETAMPEPFLSDMVRALAAAPHSLSPKYFYDEQGSRLFDRICELPEYYPTRCEMSVLRACAPDIARHIGCDAEIVEYGAGSLHKIRPILDALDGPARYLPIDISGEHLGASARALQEAYPEEVLVIPIVGDYTEDLALPACPPRVKRRIGFFPGSTLGNMHPAEALRFLRMLRGQLRGGALLLGVDLIKDPAILHAAYNDSQGVTAAFNLNVLARANRELGTDFDLDAYAHCAFYNAPEHRVEMHLMCRRPQEIHLDGRCFRMSQGDTLHTENSYKFTIGGLRTLASEAGFVPATVWTDPDRMFSLHWLEARG</sequence>
<dbReference type="PIRSF" id="PIRSF018005">
    <property type="entry name" value="UCP018005"/>
    <property type="match status" value="1"/>
</dbReference>
<dbReference type="InterPro" id="IPR017804">
    <property type="entry name" value="MeTrfase_EgtD-like"/>
</dbReference>
<protein>
    <submittedName>
        <fullName evidence="4">L-histidine N(Alpha)-methyltransferase</fullName>
        <ecNumber evidence="4">2.1.1.44</ecNumber>
    </submittedName>
</protein>
<evidence type="ECO:0000259" key="3">
    <source>
        <dbReference type="Pfam" id="PF10017"/>
    </source>
</evidence>
<dbReference type="GO" id="GO:0032259">
    <property type="term" value="P:methylation"/>
    <property type="evidence" value="ECO:0007669"/>
    <property type="project" value="UniProtKB-KW"/>
</dbReference>
<evidence type="ECO:0000313" key="4">
    <source>
        <dbReference type="EMBL" id="NYT51888.1"/>
    </source>
</evidence>
<gene>
    <name evidence="4" type="primary">egtD</name>
    <name evidence="4" type="ORF">H0A72_21490</name>
</gene>
<dbReference type="Proteomes" id="UP000559809">
    <property type="component" value="Unassembled WGS sequence"/>
</dbReference>
<dbReference type="InterPro" id="IPR035094">
    <property type="entry name" value="EgtD"/>
</dbReference>
<dbReference type="SUPFAM" id="SSF53335">
    <property type="entry name" value="S-adenosyl-L-methionine-dependent methyltransferases"/>
    <property type="match status" value="1"/>
</dbReference>
<keyword evidence="2 4" id="KW-0808">Transferase</keyword>
<keyword evidence="5" id="KW-1185">Reference proteome</keyword>
<dbReference type="AlphaFoldDB" id="A0A853G3F4"/>
<dbReference type="Pfam" id="PF10017">
    <property type="entry name" value="Methyltransf_33"/>
    <property type="match status" value="1"/>
</dbReference>
<feature type="domain" description="Histidine-specific methyltransferase SAM-dependent" evidence="3">
    <location>
        <begin position="15"/>
        <end position="314"/>
    </location>
</feature>
<dbReference type="EMBL" id="JACCEM010000018">
    <property type="protein sequence ID" value="NYT51888.1"/>
    <property type="molecule type" value="Genomic_DNA"/>
</dbReference>
<name>A0A853G3F4_9BURK</name>
<accession>A0A853G3F4</accession>
<dbReference type="InterPro" id="IPR019257">
    <property type="entry name" value="MeTrfase_dom"/>
</dbReference>
<dbReference type="InterPro" id="IPR029063">
    <property type="entry name" value="SAM-dependent_MTases_sf"/>
</dbReference>
<organism evidence="4 5">
    <name type="scientific">Parapusillimonas granuli</name>
    <dbReference type="NCBI Taxonomy" id="380911"/>
    <lineage>
        <taxon>Bacteria</taxon>
        <taxon>Pseudomonadati</taxon>
        <taxon>Pseudomonadota</taxon>
        <taxon>Betaproteobacteria</taxon>
        <taxon>Burkholderiales</taxon>
        <taxon>Alcaligenaceae</taxon>
        <taxon>Parapusillimonas</taxon>
    </lineage>
</organism>
<dbReference type="PANTHER" id="PTHR43397">
    <property type="entry name" value="ERGOTHIONEINE BIOSYNTHESIS PROTEIN 1"/>
    <property type="match status" value="1"/>
</dbReference>
<dbReference type="NCBIfam" id="TIGR03438">
    <property type="entry name" value="egtD_ergothio"/>
    <property type="match status" value="1"/>
</dbReference>
<dbReference type="EC" id="2.1.1.44" evidence="4"/>
<evidence type="ECO:0000256" key="2">
    <source>
        <dbReference type="ARBA" id="ARBA00022679"/>
    </source>
</evidence>
<proteinExistence type="predicted"/>
<dbReference type="GO" id="GO:0052706">
    <property type="term" value="F:L-histidine N(alpha)-methyltransferase activity"/>
    <property type="evidence" value="ECO:0007669"/>
    <property type="project" value="UniProtKB-EC"/>
</dbReference>
<comment type="caution">
    <text evidence="4">The sequence shown here is derived from an EMBL/GenBank/DDBJ whole genome shotgun (WGS) entry which is preliminary data.</text>
</comment>
<evidence type="ECO:0000256" key="1">
    <source>
        <dbReference type="ARBA" id="ARBA00022603"/>
    </source>
</evidence>
<reference evidence="4 5" key="1">
    <citation type="submission" date="2020-07" db="EMBL/GenBank/DDBJ databases">
        <title>Taxonomic revisions and descriptions of new bacterial species based on genomic comparisons in the high-G+C-content subgroup of the family Alcaligenaceae.</title>
        <authorList>
            <person name="Szabo A."/>
            <person name="Felfoldi T."/>
        </authorList>
    </citation>
    <scope>NUCLEOTIDE SEQUENCE [LARGE SCALE GENOMIC DNA]</scope>
    <source>
        <strain evidence="4 5">LMG 24012</strain>
    </source>
</reference>
<dbReference type="InterPro" id="IPR051128">
    <property type="entry name" value="EgtD_Methyltrsf_superfamily"/>
</dbReference>
<dbReference type="PANTHER" id="PTHR43397:SF1">
    <property type="entry name" value="ERGOTHIONEINE BIOSYNTHESIS PROTEIN 1"/>
    <property type="match status" value="1"/>
</dbReference>
<evidence type="ECO:0000313" key="5">
    <source>
        <dbReference type="Proteomes" id="UP000559809"/>
    </source>
</evidence>